<evidence type="ECO:0000259" key="8">
    <source>
        <dbReference type="Pfam" id="PF02714"/>
    </source>
</evidence>
<comment type="caution">
    <text evidence="11">The sequence shown here is derived from an EMBL/GenBank/DDBJ whole genome shotgun (WGS) entry which is preliminary data.</text>
</comment>
<evidence type="ECO:0000256" key="2">
    <source>
        <dbReference type="ARBA" id="ARBA00007779"/>
    </source>
</evidence>
<evidence type="ECO:0000256" key="4">
    <source>
        <dbReference type="ARBA" id="ARBA00022692"/>
    </source>
</evidence>
<dbReference type="GO" id="GO:0005886">
    <property type="term" value="C:plasma membrane"/>
    <property type="evidence" value="ECO:0007669"/>
    <property type="project" value="TreeGrafter"/>
</dbReference>
<evidence type="ECO:0000256" key="1">
    <source>
        <dbReference type="ARBA" id="ARBA00004141"/>
    </source>
</evidence>
<comment type="subcellular location">
    <subcellularLocation>
        <location evidence="1">Membrane</location>
        <topology evidence="1">Multi-pass membrane protein</topology>
    </subcellularLocation>
</comment>
<feature type="domain" description="CSC1/OSCA1-like cytosolic" evidence="10">
    <location>
        <begin position="180"/>
        <end position="366"/>
    </location>
</feature>
<evidence type="ECO:0000313" key="12">
    <source>
        <dbReference type="Proteomes" id="UP000193642"/>
    </source>
</evidence>
<name>A0A1Y2CUP1_9FUNG</name>
<evidence type="ECO:0000256" key="5">
    <source>
        <dbReference type="ARBA" id="ARBA00022989"/>
    </source>
</evidence>
<dbReference type="EMBL" id="MCGO01000007">
    <property type="protein sequence ID" value="ORY50554.1"/>
    <property type="molecule type" value="Genomic_DNA"/>
</dbReference>
<feature type="domain" description="CSC1/OSCA1-like 7TM region" evidence="8">
    <location>
        <begin position="496"/>
        <end position="585"/>
    </location>
</feature>
<keyword evidence="6 7" id="KW-0472">Membrane</keyword>
<evidence type="ECO:0000256" key="3">
    <source>
        <dbReference type="ARBA" id="ARBA00022448"/>
    </source>
</evidence>
<feature type="transmembrane region" description="Helical" evidence="7">
    <location>
        <begin position="78"/>
        <end position="103"/>
    </location>
</feature>
<dbReference type="InterPro" id="IPR032880">
    <property type="entry name" value="CSC1/OSCA1-like_N"/>
</dbReference>
<keyword evidence="4 7" id="KW-0812">Transmembrane</keyword>
<gene>
    <name evidence="11" type="ORF">BCR33DRAFT_713327</name>
</gene>
<keyword evidence="12" id="KW-1185">Reference proteome</keyword>
<feature type="transmembrane region" description="Helical" evidence="7">
    <location>
        <begin position="20"/>
        <end position="41"/>
    </location>
</feature>
<reference evidence="11 12" key="1">
    <citation type="submission" date="2016-07" db="EMBL/GenBank/DDBJ databases">
        <title>Pervasive Adenine N6-methylation of Active Genes in Fungi.</title>
        <authorList>
            <consortium name="DOE Joint Genome Institute"/>
            <person name="Mondo S.J."/>
            <person name="Dannebaum R.O."/>
            <person name="Kuo R.C."/>
            <person name="Labutti K."/>
            <person name="Haridas S."/>
            <person name="Kuo A."/>
            <person name="Salamov A."/>
            <person name="Ahrendt S.R."/>
            <person name="Lipzen A."/>
            <person name="Sullivan W."/>
            <person name="Andreopoulos W.B."/>
            <person name="Clum A."/>
            <person name="Lindquist E."/>
            <person name="Daum C."/>
            <person name="Ramamoorthy G.K."/>
            <person name="Gryganskyi A."/>
            <person name="Culley D."/>
            <person name="Magnuson J.K."/>
            <person name="James T.Y."/>
            <person name="O'Malley M.A."/>
            <person name="Stajich J.E."/>
            <person name="Spatafora J.W."/>
            <person name="Visel A."/>
            <person name="Grigoriev I.V."/>
        </authorList>
    </citation>
    <scope>NUCLEOTIDE SEQUENCE [LARGE SCALE GENOMIC DNA]</scope>
    <source>
        <strain evidence="11 12">JEL800</strain>
    </source>
</reference>
<dbReference type="InterPro" id="IPR027815">
    <property type="entry name" value="CSC1/OSCA1-like_cyt"/>
</dbReference>
<dbReference type="Pfam" id="PF14703">
    <property type="entry name" value="PHM7_cyt"/>
    <property type="match status" value="1"/>
</dbReference>
<dbReference type="Pfam" id="PF02714">
    <property type="entry name" value="RSN1_7TM"/>
    <property type="match status" value="2"/>
</dbReference>
<dbReference type="AlphaFoldDB" id="A0A1Y2CUP1"/>
<evidence type="ECO:0008006" key="13">
    <source>
        <dbReference type="Google" id="ProtNLM"/>
    </source>
</evidence>
<organism evidence="11 12">
    <name type="scientific">Rhizoclosmatium globosum</name>
    <dbReference type="NCBI Taxonomy" id="329046"/>
    <lineage>
        <taxon>Eukaryota</taxon>
        <taxon>Fungi</taxon>
        <taxon>Fungi incertae sedis</taxon>
        <taxon>Chytridiomycota</taxon>
        <taxon>Chytridiomycota incertae sedis</taxon>
        <taxon>Chytridiomycetes</taxon>
        <taxon>Chytridiales</taxon>
        <taxon>Chytriomycetaceae</taxon>
        <taxon>Rhizoclosmatium</taxon>
    </lineage>
</organism>
<feature type="transmembrane region" description="Helical" evidence="7">
    <location>
        <begin position="139"/>
        <end position="161"/>
    </location>
</feature>
<comment type="similarity">
    <text evidence="2">Belongs to the CSC1 (TC 1.A.17) family.</text>
</comment>
<dbReference type="InterPro" id="IPR003864">
    <property type="entry name" value="CSC1/OSCA1-like_7TM"/>
</dbReference>
<feature type="domain" description="CSC1/OSCA1-like N-terminal transmembrane" evidence="9">
    <location>
        <begin position="20"/>
        <end position="156"/>
    </location>
</feature>
<feature type="transmembrane region" description="Helical" evidence="7">
    <location>
        <begin position="512"/>
        <end position="531"/>
    </location>
</feature>
<proteinExistence type="inferred from homology"/>
<keyword evidence="3" id="KW-0813">Transport</keyword>
<sequence length="679" mass="74570">MNATNSTGDAPINDVTLGNFTAAVTTNAIVASVFLLVFVLVRRVWKEAYETKGIRGSLSMHLINGDSSLADTIGFDSFAAFVFVRTLSLLFVCATIPALVLLLPLNTVSGSGSGSGLDVSSATGLNVLSLAHVSDSDRLWGHFVVLVWVAGGAVFAAFSLLSTAVQLRQRFLLNASTAGRVLMVRDVPREWRTTEKLTVLFNRICPDSVDSIVIPHKVPSQLAKVAKKQLKFRSLLESAICSYYSKSSKQFGSGIESEDPEAQQFLPISDSQLARRKLRPTHRVPSVYGEKVDSISNYSAELRDLNKKLQDLKSKQADDTPASTIFIVFKEPFQAHLAASTVISDAPAVMGEKVANVNSKDVIWQNVRLPFLERQGRGFVSGVIMFFMILLWGSIVAFIVALADIKSLGDRIPAFETFIKNNQTLANIIRTPLKTQTEQKVFSTYFLFQLCNVFLINVVGSSILASLTEFQKGTDGVMQILAIAIPNTNPHPHPPFGNTPRTLAEQLNPPQFSYATAMSVHCLATVIGLVYAIITPIVLIFITVYFCLYTCVYGYLFRYVYAIAPETDTGGRYLFQAVRHLFWGCGMEGRHTGFSWWMEQAVIWLFPGLSSAEVEKLSEEKLKELYSNPAGGSENSKLWIPHCAVWGIEEEVLNDLHSIDVVNGNGARVSAKGKVIIDG</sequence>
<dbReference type="InterPro" id="IPR045122">
    <property type="entry name" value="Csc1-like"/>
</dbReference>
<feature type="domain" description="CSC1/OSCA1-like 7TM region" evidence="8">
    <location>
        <begin position="434"/>
        <end position="487"/>
    </location>
</feature>
<evidence type="ECO:0000259" key="9">
    <source>
        <dbReference type="Pfam" id="PF13967"/>
    </source>
</evidence>
<evidence type="ECO:0000313" key="11">
    <source>
        <dbReference type="EMBL" id="ORY50554.1"/>
    </source>
</evidence>
<feature type="transmembrane region" description="Helical" evidence="7">
    <location>
        <begin position="537"/>
        <end position="556"/>
    </location>
</feature>
<dbReference type="PANTHER" id="PTHR13018:SF139">
    <property type="entry name" value="PHOSPHATE METABOLISM PROTEIN 7"/>
    <property type="match status" value="1"/>
</dbReference>
<evidence type="ECO:0000259" key="10">
    <source>
        <dbReference type="Pfam" id="PF14703"/>
    </source>
</evidence>
<dbReference type="Proteomes" id="UP000193642">
    <property type="component" value="Unassembled WGS sequence"/>
</dbReference>
<dbReference type="OrthoDB" id="1076608at2759"/>
<dbReference type="STRING" id="329046.A0A1Y2CUP1"/>
<dbReference type="GO" id="GO:0005227">
    <property type="term" value="F:calcium-activated cation channel activity"/>
    <property type="evidence" value="ECO:0007669"/>
    <property type="project" value="InterPro"/>
</dbReference>
<accession>A0A1Y2CUP1</accession>
<dbReference type="Pfam" id="PF13967">
    <property type="entry name" value="RSN1_TM"/>
    <property type="match status" value="1"/>
</dbReference>
<feature type="transmembrane region" description="Helical" evidence="7">
    <location>
        <begin position="446"/>
        <end position="468"/>
    </location>
</feature>
<feature type="transmembrane region" description="Helical" evidence="7">
    <location>
        <begin position="378"/>
        <end position="403"/>
    </location>
</feature>
<evidence type="ECO:0000256" key="7">
    <source>
        <dbReference type="SAM" id="Phobius"/>
    </source>
</evidence>
<evidence type="ECO:0000256" key="6">
    <source>
        <dbReference type="ARBA" id="ARBA00023136"/>
    </source>
</evidence>
<dbReference type="PANTHER" id="PTHR13018">
    <property type="entry name" value="PROBABLE MEMBRANE PROTEIN DUF221-RELATED"/>
    <property type="match status" value="1"/>
</dbReference>
<keyword evidence="5 7" id="KW-1133">Transmembrane helix</keyword>
<protein>
    <recommendedName>
        <fullName evidence="13">DUF221-domain-containing protein</fullName>
    </recommendedName>
</protein>